<sequence>MMRFFILFSFLCFGITNATGQNTSTRYSSWNTFDVSKKINQNWSINTEFNLRRTQFLKDWEQLVIRPFVHYKFENDLDIAFGYSYIRNYKHDGNSLPLDIIEHNIFQQLTLTHRFSNFILDHRLRFEVRHIGNITELFNGVYDVDGARIRNRFRYKFQVRIPLRVYSDNRVLSAVLYDEAFLNLETGLRPKKLDQNWMFVGLIFRVSKQVKVRSGYHDIYAKREDLFINNRVWETTLTYTF</sequence>
<feature type="signal peptide" evidence="1">
    <location>
        <begin position="1"/>
        <end position="20"/>
    </location>
</feature>
<name>A0ABV9LAF0_9FLAO</name>
<dbReference type="RefSeq" id="WP_380033410.1">
    <property type="nucleotide sequence ID" value="NZ_JBHSHB010000012.1"/>
</dbReference>
<evidence type="ECO:0000313" key="2">
    <source>
        <dbReference type="EMBL" id="MFC4690337.1"/>
    </source>
</evidence>
<accession>A0ABV9LAF0</accession>
<keyword evidence="3" id="KW-1185">Reference proteome</keyword>
<dbReference type="EMBL" id="JBHSHB010000012">
    <property type="protein sequence ID" value="MFC4690337.1"/>
    <property type="molecule type" value="Genomic_DNA"/>
</dbReference>
<keyword evidence="1" id="KW-0732">Signal</keyword>
<reference evidence="3" key="1">
    <citation type="journal article" date="2019" name="Int. J. Syst. Evol. Microbiol.">
        <title>The Global Catalogue of Microorganisms (GCM) 10K type strain sequencing project: providing services to taxonomists for standard genome sequencing and annotation.</title>
        <authorList>
            <consortium name="The Broad Institute Genomics Platform"/>
            <consortium name="The Broad Institute Genome Sequencing Center for Infectious Disease"/>
            <person name="Wu L."/>
            <person name="Ma J."/>
        </authorList>
    </citation>
    <scope>NUCLEOTIDE SEQUENCE [LARGE SCALE GENOMIC DNA]</scope>
    <source>
        <strain evidence="3">CGMCC 4.7427</strain>
    </source>
</reference>
<dbReference type="Proteomes" id="UP001595878">
    <property type="component" value="Unassembled WGS sequence"/>
</dbReference>
<proteinExistence type="predicted"/>
<comment type="caution">
    <text evidence="2">The sequence shown here is derived from an EMBL/GenBank/DDBJ whole genome shotgun (WGS) entry which is preliminary data.</text>
</comment>
<protein>
    <submittedName>
        <fullName evidence="2">DUF2490 domain-containing protein</fullName>
    </submittedName>
</protein>
<feature type="chain" id="PRO_5045141789" evidence="1">
    <location>
        <begin position="21"/>
        <end position="241"/>
    </location>
</feature>
<dbReference type="Pfam" id="PF10677">
    <property type="entry name" value="DUF2490"/>
    <property type="match status" value="1"/>
</dbReference>
<evidence type="ECO:0000256" key="1">
    <source>
        <dbReference type="SAM" id="SignalP"/>
    </source>
</evidence>
<dbReference type="InterPro" id="IPR019619">
    <property type="entry name" value="DUF2490"/>
</dbReference>
<organism evidence="2 3">
    <name type="scientific">Dokdonia genika</name>
    <dbReference type="NCBI Taxonomy" id="308113"/>
    <lineage>
        <taxon>Bacteria</taxon>
        <taxon>Pseudomonadati</taxon>
        <taxon>Bacteroidota</taxon>
        <taxon>Flavobacteriia</taxon>
        <taxon>Flavobacteriales</taxon>
        <taxon>Flavobacteriaceae</taxon>
        <taxon>Dokdonia</taxon>
    </lineage>
</organism>
<gene>
    <name evidence="2" type="ORF">ACFO5T_07845</name>
</gene>
<evidence type="ECO:0000313" key="3">
    <source>
        <dbReference type="Proteomes" id="UP001595878"/>
    </source>
</evidence>